<sequence>MREPLVKEVFEDTRIKYIFTDFFDTIVHRTVHPNYVLRLWAKYMVRELGLSLSIDHLYFTRYEATHYLVKQRKVNAGEIPYHHLIREIYRRLKNQLKKNLTGTSDYFLEISQACEFRAESNVQFLNNETVETLRHFKSKGLRVYCVSDFYTSEQLIKRLISHHDLEDLFDGVFISSEHGCSKHEATFYDYLINKLSINAEEVVMIGDNHRSDVSNAKKSGLKAFHIPNADQIKKQKKLRFGNDFKDYKNIIRHLYKRGNSKKVSPYSDYVIFFSLFIEKLYAECRKNNIQNLFFLAREGLFFKKLFDYYQDHNALEGGQFVDTHYLKMSRQSSLQISLKPLEEETFSYLKANYANMSIKNFIENFTFSDKDKHDILHSLDSDTESKIEGFFTSKAFDELLSNTKFKAIYKKHQIEQKTAFSNYLKSFEVAFEKEGVYLVDIGWGGTMQDELYKFFDKTIPVKGYYLGLKEFRSSINADTARWGLNFEISPYLNYADQIMMANTELYEQLAQAPHGSTMGYQDDASQYTIEYHEPHEKAVYDKYIAESQDVMFGLFQEYCKRTNTICYEPEMAQSIVTKYALKIGTHIPKRKLKWVQAISEGFYSNIGNNAVGADSYKMSILQGLKNNLPTIKKYLISPEEMVKYIMRSKLSLYKKNRLLYIPTSPIYYYILLNRRVKKIIGKKVYLKYSHFR</sequence>
<protein>
    <submittedName>
        <fullName evidence="2">HAD-IA family hydrolase</fullName>
    </submittedName>
</protein>
<dbReference type="InterPro" id="IPR023214">
    <property type="entry name" value="HAD_sf"/>
</dbReference>
<keyword evidence="3" id="KW-1185">Reference proteome</keyword>
<dbReference type="SUPFAM" id="SSF56784">
    <property type="entry name" value="HAD-like"/>
    <property type="match status" value="1"/>
</dbReference>
<dbReference type="RefSeq" id="WP_380290605.1">
    <property type="nucleotide sequence ID" value="NZ_JBHULY010000013.1"/>
</dbReference>
<evidence type="ECO:0000256" key="1">
    <source>
        <dbReference type="ARBA" id="ARBA00022801"/>
    </source>
</evidence>
<evidence type="ECO:0000313" key="3">
    <source>
        <dbReference type="Proteomes" id="UP001597476"/>
    </source>
</evidence>
<accession>A0ABW5TC53</accession>
<dbReference type="Gene3D" id="3.40.50.1000">
    <property type="entry name" value="HAD superfamily/HAD-like"/>
    <property type="match status" value="1"/>
</dbReference>
<keyword evidence="1 2" id="KW-0378">Hydrolase</keyword>
<organism evidence="2 3">
    <name type="scientific">Hyunsoonleella rubra</name>
    <dbReference type="NCBI Taxonomy" id="1737062"/>
    <lineage>
        <taxon>Bacteria</taxon>
        <taxon>Pseudomonadati</taxon>
        <taxon>Bacteroidota</taxon>
        <taxon>Flavobacteriia</taxon>
        <taxon>Flavobacteriales</taxon>
        <taxon>Flavobacteriaceae</taxon>
    </lineage>
</organism>
<dbReference type="PANTHER" id="PTHR43316">
    <property type="entry name" value="HYDROLASE, HALOACID DELAHOGENASE-RELATED"/>
    <property type="match status" value="1"/>
</dbReference>
<dbReference type="InterPro" id="IPR006439">
    <property type="entry name" value="HAD-SF_hydro_IA"/>
</dbReference>
<dbReference type="NCBIfam" id="TIGR01549">
    <property type="entry name" value="HAD-SF-IA-v1"/>
    <property type="match status" value="1"/>
</dbReference>
<dbReference type="InterPro" id="IPR051540">
    <property type="entry name" value="S-2-haloacid_dehalogenase"/>
</dbReference>
<proteinExistence type="predicted"/>
<dbReference type="Proteomes" id="UP001597476">
    <property type="component" value="Unassembled WGS sequence"/>
</dbReference>
<comment type="caution">
    <text evidence="2">The sequence shown here is derived from an EMBL/GenBank/DDBJ whole genome shotgun (WGS) entry which is preliminary data.</text>
</comment>
<gene>
    <name evidence="2" type="ORF">ACFSR8_07465</name>
</gene>
<name>A0ABW5TC53_9FLAO</name>
<reference evidence="3" key="1">
    <citation type="journal article" date="2019" name="Int. J. Syst. Evol. Microbiol.">
        <title>The Global Catalogue of Microorganisms (GCM) 10K type strain sequencing project: providing services to taxonomists for standard genome sequencing and annotation.</title>
        <authorList>
            <consortium name="The Broad Institute Genomics Platform"/>
            <consortium name="The Broad Institute Genome Sequencing Center for Infectious Disease"/>
            <person name="Wu L."/>
            <person name="Ma J."/>
        </authorList>
    </citation>
    <scope>NUCLEOTIDE SEQUENCE [LARGE SCALE GENOMIC DNA]</scope>
    <source>
        <strain evidence="3">KCTC 42398</strain>
    </source>
</reference>
<evidence type="ECO:0000313" key="2">
    <source>
        <dbReference type="EMBL" id="MFD2726050.1"/>
    </source>
</evidence>
<dbReference type="EMBL" id="JBHULY010000013">
    <property type="protein sequence ID" value="MFD2726050.1"/>
    <property type="molecule type" value="Genomic_DNA"/>
</dbReference>
<dbReference type="GO" id="GO:0016787">
    <property type="term" value="F:hydrolase activity"/>
    <property type="evidence" value="ECO:0007669"/>
    <property type="project" value="UniProtKB-KW"/>
</dbReference>
<dbReference type="InterPro" id="IPR036412">
    <property type="entry name" value="HAD-like_sf"/>
</dbReference>
<dbReference type="Pfam" id="PF00702">
    <property type="entry name" value="Hydrolase"/>
    <property type="match status" value="1"/>
</dbReference>